<keyword evidence="1" id="KW-0732">Signal</keyword>
<accession>A0AAD6VD38</accession>
<evidence type="ECO:0000313" key="3">
    <source>
        <dbReference type="Proteomes" id="UP001219525"/>
    </source>
</evidence>
<dbReference type="SUPFAM" id="SSF48371">
    <property type="entry name" value="ARM repeat"/>
    <property type="match status" value="1"/>
</dbReference>
<comment type="caution">
    <text evidence="2">The sequence shown here is derived from an EMBL/GenBank/DDBJ whole genome shotgun (WGS) entry which is preliminary data.</text>
</comment>
<evidence type="ECO:0000313" key="2">
    <source>
        <dbReference type="EMBL" id="KAJ7206299.1"/>
    </source>
</evidence>
<dbReference type="InterPro" id="IPR011989">
    <property type="entry name" value="ARM-like"/>
</dbReference>
<dbReference type="EMBL" id="JARJCW010000040">
    <property type="protein sequence ID" value="KAJ7206299.1"/>
    <property type="molecule type" value="Genomic_DNA"/>
</dbReference>
<evidence type="ECO:0008006" key="4">
    <source>
        <dbReference type="Google" id="ProtNLM"/>
    </source>
</evidence>
<organism evidence="2 3">
    <name type="scientific">Mycena pura</name>
    <dbReference type="NCBI Taxonomy" id="153505"/>
    <lineage>
        <taxon>Eukaryota</taxon>
        <taxon>Fungi</taxon>
        <taxon>Dikarya</taxon>
        <taxon>Basidiomycota</taxon>
        <taxon>Agaricomycotina</taxon>
        <taxon>Agaricomycetes</taxon>
        <taxon>Agaricomycetidae</taxon>
        <taxon>Agaricales</taxon>
        <taxon>Marasmiineae</taxon>
        <taxon>Mycenaceae</taxon>
        <taxon>Mycena</taxon>
    </lineage>
</organism>
<feature type="chain" id="PRO_5041976326" description="ARM repeat-containing protein" evidence="1">
    <location>
        <begin position="25"/>
        <end position="302"/>
    </location>
</feature>
<protein>
    <recommendedName>
        <fullName evidence="4">ARM repeat-containing protein</fullName>
    </recommendedName>
</protein>
<dbReference type="Proteomes" id="UP001219525">
    <property type="component" value="Unassembled WGS sequence"/>
</dbReference>
<dbReference type="Gene3D" id="1.25.10.10">
    <property type="entry name" value="Leucine-rich Repeat Variant"/>
    <property type="match status" value="1"/>
</dbReference>
<reference evidence="2" key="1">
    <citation type="submission" date="2023-03" db="EMBL/GenBank/DDBJ databases">
        <title>Massive genome expansion in bonnet fungi (Mycena s.s.) driven by repeated elements and novel gene families across ecological guilds.</title>
        <authorList>
            <consortium name="Lawrence Berkeley National Laboratory"/>
            <person name="Harder C.B."/>
            <person name="Miyauchi S."/>
            <person name="Viragh M."/>
            <person name="Kuo A."/>
            <person name="Thoen E."/>
            <person name="Andreopoulos B."/>
            <person name="Lu D."/>
            <person name="Skrede I."/>
            <person name="Drula E."/>
            <person name="Henrissat B."/>
            <person name="Morin E."/>
            <person name="Kohler A."/>
            <person name="Barry K."/>
            <person name="LaButti K."/>
            <person name="Morin E."/>
            <person name="Salamov A."/>
            <person name="Lipzen A."/>
            <person name="Mereny Z."/>
            <person name="Hegedus B."/>
            <person name="Baldrian P."/>
            <person name="Stursova M."/>
            <person name="Weitz H."/>
            <person name="Taylor A."/>
            <person name="Grigoriev I.V."/>
            <person name="Nagy L.G."/>
            <person name="Martin F."/>
            <person name="Kauserud H."/>
        </authorList>
    </citation>
    <scope>NUCLEOTIDE SEQUENCE</scope>
    <source>
        <strain evidence="2">9144</strain>
    </source>
</reference>
<feature type="signal peptide" evidence="1">
    <location>
        <begin position="1"/>
        <end position="24"/>
    </location>
</feature>
<evidence type="ECO:0000256" key="1">
    <source>
        <dbReference type="SAM" id="SignalP"/>
    </source>
</evidence>
<dbReference type="AlphaFoldDB" id="A0AAD6VD38"/>
<gene>
    <name evidence="2" type="ORF">GGX14DRAFT_397109</name>
</gene>
<name>A0AAD6VD38_9AGAR</name>
<proteinExistence type="predicted"/>
<sequence length="302" mass="32907">MGLFCKLFATTSSALRIRLLLAAAVDDHDEQWNRTKYNLIEMAEMGFVPDVRRILVRAALAGLKAVSSCASQDAKYSVAASREMLAVFDQTAKLKCTVALEMIQVLKYSDDEVSDVIIAGIATLAQISEFRPSILASIPEITDLLKDNNDTAGRVGAANSLKELSKQRKISIQSQNISLTNAFQLTSGNLSRPPGVPRITNLLKDNNDSVSEAGVNALTTFAEHDLFKADYWFVRESGANLPASKTFGGSLAAECRGFILASMSQITDLLEHNRNVNWSQCARTLGKLSKQGKISVSSLVMW</sequence>
<keyword evidence="3" id="KW-1185">Reference proteome</keyword>
<dbReference type="InterPro" id="IPR016024">
    <property type="entry name" value="ARM-type_fold"/>
</dbReference>